<dbReference type="GO" id="GO:0000049">
    <property type="term" value="F:tRNA binding"/>
    <property type="evidence" value="ECO:0007669"/>
    <property type="project" value="TreeGrafter"/>
</dbReference>
<dbReference type="GO" id="GO:0003725">
    <property type="term" value="F:double-stranded RNA binding"/>
    <property type="evidence" value="ECO:0007669"/>
    <property type="project" value="InterPro"/>
</dbReference>
<keyword evidence="5" id="KW-0808">Transferase</keyword>
<comment type="caution">
    <text evidence="13">The sequence shown here is derived from an EMBL/GenBank/DDBJ whole genome shotgun (WGS) entry which is preliminary data.</text>
</comment>
<dbReference type="AlphaFoldDB" id="M7MIB0"/>
<evidence type="ECO:0000256" key="6">
    <source>
        <dbReference type="ARBA" id="ARBA00022694"/>
    </source>
</evidence>
<evidence type="ECO:0000256" key="10">
    <source>
        <dbReference type="ARBA" id="ARBA00029774"/>
    </source>
</evidence>
<dbReference type="GO" id="GO:0005737">
    <property type="term" value="C:cytoplasm"/>
    <property type="evidence" value="ECO:0007669"/>
    <property type="project" value="UniProtKB-SubCell"/>
</dbReference>
<dbReference type="Proteomes" id="UP000012024">
    <property type="component" value="Unassembled WGS sequence"/>
</dbReference>
<dbReference type="EC" id="2.7.7.87" evidence="3"/>
<dbReference type="PANTHER" id="PTHR17490:SF16">
    <property type="entry name" value="THREONYLCARBAMOYL-AMP SYNTHASE"/>
    <property type="match status" value="1"/>
</dbReference>
<dbReference type="GeneID" id="98641837"/>
<accession>M7MIB0</accession>
<dbReference type="InterPro" id="IPR006070">
    <property type="entry name" value="Sua5-like_dom"/>
</dbReference>
<evidence type="ECO:0000313" key="13">
    <source>
        <dbReference type="EMBL" id="EMQ94585.1"/>
    </source>
</evidence>
<proteinExistence type="inferred from homology"/>
<comment type="similarity">
    <text evidence="2">Belongs to the SUA5 family.</text>
</comment>
<dbReference type="PROSITE" id="PS51163">
    <property type="entry name" value="YRDC"/>
    <property type="match status" value="1"/>
</dbReference>
<evidence type="ECO:0000256" key="5">
    <source>
        <dbReference type="ARBA" id="ARBA00022679"/>
    </source>
</evidence>
<dbReference type="GO" id="GO:0005524">
    <property type="term" value="F:ATP binding"/>
    <property type="evidence" value="ECO:0007669"/>
    <property type="project" value="UniProtKB-KW"/>
</dbReference>
<reference evidence="13 14" key="1">
    <citation type="submission" date="2012-12" db="EMBL/GenBank/DDBJ databases">
        <title>Genome assembly of Formosa sp. AK20.</title>
        <authorList>
            <person name="Kumar R."/>
            <person name="Khatri I."/>
            <person name="Vaidya B."/>
            <person name="Subramanian S."/>
            <person name="Pinnaka A."/>
        </authorList>
    </citation>
    <scope>NUCLEOTIDE SEQUENCE [LARGE SCALE GENOMIC DNA]</scope>
    <source>
        <strain evidence="13 14">AK20</strain>
    </source>
</reference>
<dbReference type="RefSeq" id="WP_007650175.1">
    <property type="nucleotide sequence ID" value="NZ_ANLA01000015.1"/>
</dbReference>
<keyword evidence="8" id="KW-0547">Nucleotide-binding</keyword>
<keyword evidence="14" id="KW-1185">Reference proteome</keyword>
<evidence type="ECO:0000256" key="11">
    <source>
        <dbReference type="ARBA" id="ARBA00048366"/>
    </source>
</evidence>
<dbReference type="EMBL" id="ANLA01000015">
    <property type="protein sequence ID" value="EMQ94585.1"/>
    <property type="molecule type" value="Genomic_DNA"/>
</dbReference>
<dbReference type="eggNOG" id="COG0009">
    <property type="taxonomic scope" value="Bacteria"/>
</dbReference>
<dbReference type="GO" id="GO:0008033">
    <property type="term" value="P:tRNA processing"/>
    <property type="evidence" value="ECO:0007669"/>
    <property type="project" value="UniProtKB-KW"/>
</dbReference>
<dbReference type="InterPro" id="IPR017945">
    <property type="entry name" value="DHBP_synth_RibB-like_a/b_dom"/>
</dbReference>
<dbReference type="InterPro" id="IPR050156">
    <property type="entry name" value="TC-AMP_synthase_SUA5"/>
</dbReference>
<evidence type="ECO:0000256" key="2">
    <source>
        <dbReference type="ARBA" id="ARBA00007663"/>
    </source>
</evidence>
<dbReference type="GO" id="GO:0061710">
    <property type="term" value="F:L-threonylcarbamoyladenylate synthase"/>
    <property type="evidence" value="ECO:0007669"/>
    <property type="project" value="UniProtKB-EC"/>
</dbReference>
<organism evidence="13 14">
    <name type="scientific">Xanthomarina gelatinilytica</name>
    <dbReference type="NCBI Taxonomy" id="1137281"/>
    <lineage>
        <taxon>Bacteria</taxon>
        <taxon>Pseudomonadati</taxon>
        <taxon>Bacteroidota</taxon>
        <taxon>Flavobacteriia</taxon>
        <taxon>Flavobacteriales</taxon>
        <taxon>Flavobacteriaceae</taxon>
        <taxon>Xanthomarina</taxon>
    </lineage>
</organism>
<evidence type="ECO:0000256" key="9">
    <source>
        <dbReference type="ARBA" id="ARBA00022840"/>
    </source>
</evidence>
<dbReference type="Gene3D" id="3.90.870.10">
    <property type="entry name" value="DHBP synthase"/>
    <property type="match status" value="1"/>
</dbReference>
<keyword evidence="4" id="KW-0963">Cytoplasm</keyword>
<name>M7MIB0_9FLAO</name>
<comment type="subcellular location">
    <subcellularLocation>
        <location evidence="1">Cytoplasm</location>
    </subcellularLocation>
</comment>
<dbReference type="NCBIfam" id="TIGR00057">
    <property type="entry name" value="L-threonylcarbamoyladenylate synthase"/>
    <property type="match status" value="1"/>
</dbReference>
<evidence type="ECO:0000256" key="4">
    <source>
        <dbReference type="ARBA" id="ARBA00022490"/>
    </source>
</evidence>
<dbReference type="GO" id="GO:0006450">
    <property type="term" value="P:regulation of translational fidelity"/>
    <property type="evidence" value="ECO:0007669"/>
    <property type="project" value="TreeGrafter"/>
</dbReference>
<keyword evidence="6" id="KW-0819">tRNA processing</keyword>
<gene>
    <name evidence="13" type="ORF">D778_00539</name>
</gene>
<dbReference type="PATRIC" id="fig|1137281.3.peg.1971"/>
<dbReference type="PANTHER" id="PTHR17490">
    <property type="entry name" value="SUA5"/>
    <property type="match status" value="1"/>
</dbReference>
<dbReference type="OrthoDB" id="9814580at2"/>
<evidence type="ECO:0000256" key="8">
    <source>
        <dbReference type="ARBA" id="ARBA00022741"/>
    </source>
</evidence>
<evidence type="ECO:0000256" key="3">
    <source>
        <dbReference type="ARBA" id="ARBA00012584"/>
    </source>
</evidence>
<evidence type="ECO:0000256" key="7">
    <source>
        <dbReference type="ARBA" id="ARBA00022695"/>
    </source>
</evidence>
<keyword evidence="7" id="KW-0548">Nucleotidyltransferase</keyword>
<evidence type="ECO:0000256" key="1">
    <source>
        <dbReference type="ARBA" id="ARBA00004496"/>
    </source>
</evidence>
<feature type="domain" description="YrdC-like" evidence="12">
    <location>
        <begin position="3"/>
        <end position="187"/>
    </location>
</feature>
<evidence type="ECO:0000313" key="14">
    <source>
        <dbReference type="Proteomes" id="UP000012024"/>
    </source>
</evidence>
<comment type="catalytic activity">
    <reaction evidence="11">
        <text>L-threonine + hydrogencarbonate + ATP = L-threonylcarbamoyladenylate + diphosphate + H2O</text>
        <dbReference type="Rhea" id="RHEA:36407"/>
        <dbReference type="ChEBI" id="CHEBI:15377"/>
        <dbReference type="ChEBI" id="CHEBI:17544"/>
        <dbReference type="ChEBI" id="CHEBI:30616"/>
        <dbReference type="ChEBI" id="CHEBI:33019"/>
        <dbReference type="ChEBI" id="CHEBI:57926"/>
        <dbReference type="ChEBI" id="CHEBI:73682"/>
        <dbReference type="EC" id="2.7.7.87"/>
    </reaction>
</comment>
<dbReference type="Pfam" id="PF01300">
    <property type="entry name" value="Sua5_yciO_yrdC"/>
    <property type="match status" value="1"/>
</dbReference>
<sequence length="187" mass="20903">MFQKEVQESFKVLKQGGLILYPTDTVWGIGCDATNEAAVEKVFKLKQRHDSKALICLVADDRMLKKYVKKIPDAAFDIMDIEDNPITIIYDEPLNLAKNLIAKDNTIAIRIPDNDFCFHLLRKFNGAIVSTSANISGQATPKSFKEIHEDILKGVDYVVNLPDEKIGANPSSIIKLSNDGKVQVIRK</sequence>
<protein>
    <recommendedName>
        <fullName evidence="10">L-threonylcarbamoyladenylate synthase</fullName>
        <ecNumber evidence="3">2.7.7.87</ecNumber>
    </recommendedName>
    <alternativeName>
        <fullName evidence="10">L-threonylcarbamoyladenylate synthase</fullName>
    </alternativeName>
</protein>
<dbReference type="SUPFAM" id="SSF55821">
    <property type="entry name" value="YrdC/RibB"/>
    <property type="match status" value="1"/>
</dbReference>
<evidence type="ECO:0000259" key="12">
    <source>
        <dbReference type="PROSITE" id="PS51163"/>
    </source>
</evidence>
<keyword evidence="9" id="KW-0067">ATP-binding</keyword>